<feature type="region of interest" description="Disordered" evidence="1">
    <location>
        <begin position="91"/>
        <end position="113"/>
    </location>
</feature>
<evidence type="ECO:0000313" key="2">
    <source>
        <dbReference type="EMBL" id="KRX90507.1"/>
    </source>
</evidence>
<accession>A0A0V0XRH9</accession>
<reference evidence="2 3" key="1">
    <citation type="submission" date="2015-01" db="EMBL/GenBank/DDBJ databases">
        <title>Evolution of Trichinella species and genotypes.</title>
        <authorList>
            <person name="Korhonen P.K."/>
            <person name="Edoardo P."/>
            <person name="Giuseppe L.R."/>
            <person name="Gasser R.B."/>
        </authorList>
    </citation>
    <scope>NUCLEOTIDE SEQUENCE [LARGE SCALE GENOMIC DNA]</scope>
    <source>
        <strain evidence="2">ISS141</strain>
    </source>
</reference>
<sequence length="113" mass="12687">MQADRRIPGNDSPKQLPKRLPDPFCLWIVDLEIGKDRLVSTCQRARQSGCKPAKAVSIPAKRVWRVAASTTTGATHQHTNKARARLKQLAKLKPQQHKPGKKHKRHHSPPPPC</sequence>
<gene>
    <name evidence="2" type="ORF">T4E_1517</name>
</gene>
<dbReference type="AlphaFoldDB" id="A0A0V0XRH9"/>
<organism evidence="2 3">
    <name type="scientific">Trichinella pseudospiralis</name>
    <name type="common">Parasitic roundworm</name>
    <dbReference type="NCBI Taxonomy" id="6337"/>
    <lineage>
        <taxon>Eukaryota</taxon>
        <taxon>Metazoa</taxon>
        <taxon>Ecdysozoa</taxon>
        <taxon>Nematoda</taxon>
        <taxon>Enoplea</taxon>
        <taxon>Dorylaimia</taxon>
        <taxon>Trichinellida</taxon>
        <taxon>Trichinellidae</taxon>
        <taxon>Trichinella</taxon>
    </lineage>
</organism>
<comment type="caution">
    <text evidence="2">The sequence shown here is derived from an EMBL/GenBank/DDBJ whole genome shotgun (WGS) entry which is preliminary data.</text>
</comment>
<name>A0A0V0XRH9_TRIPS</name>
<proteinExistence type="predicted"/>
<evidence type="ECO:0000256" key="1">
    <source>
        <dbReference type="SAM" id="MobiDB-lite"/>
    </source>
</evidence>
<protein>
    <submittedName>
        <fullName evidence="2">Uncharacterized protein</fullName>
    </submittedName>
</protein>
<dbReference type="Proteomes" id="UP000054815">
    <property type="component" value="Unassembled WGS sequence"/>
</dbReference>
<evidence type="ECO:0000313" key="3">
    <source>
        <dbReference type="Proteomes" id="UP000054815"/>
    </source>
</evidence>
<dbReference type="EMBL" id="JYDU01000163">
    <property type="protein sequence ID" value="KRX90507.1"/>
    <property type="molecule type" value="Genomic_DNA"/>
</dbReference>
<feature type="region of interest" description="Disordered" evidence="1">
    <location>
        <begin position="1"/>
        <end position="20"/>
    </location>
</feature>